<dbReference type="AlphaFoldDB" id="A0A3M7LVQ5"/>
<protein>
    <submittedName>
        <fullName evidence="1">Uncharacterized protein</fullName>
    </submittedName>
</protein>
<dbReference type="OrthoDB" id="3764734at2759"/>
<reference evidence="1 2" key="1">
    <citation type="journal article" date="2014" name="PLoS ONE">
        <title>De novo Genome Assembly of the Fungal Plant Pathogen Pyrenophora semeniperda.</title>
        <authorList>
            <person name="Soliai M.M."/>
            <person name="Meyer S.E."/>
            <person name="Udall J.A."/>
            <person name="Elzinga D.E."/>
            <person name="Hermansen R.A."/>
            <person name="Bodily P.M."/>
            <person name="Hart A.A."/>
            <person name="Coleman C.E."/>
        </authorList>
    </citation>
    <scope>NUCLEOTIDE SEQUENCE [LARGE SCALE GENOMIC DNA]</scope>
    <source>
        <strain evidence="1 2">CCB06</strain>
        <tissue evidence="1">Mycelium</tissue>
    </source>
</reference>
<evidence type="ECO:0000313" key="2">
    <source>
        <dbReference type="Proteomes" id="UP000265663"/>
    </source>
</evidence>
<accession>A0A3M7LVQ5</accession>
<sequence length="124" mass="13923">MRRAKSQLDEGIKGLLRAIDQNLAEAAFYLRRLDEPTYNRMRSSHRDVLKSALSGIDQHRHADAHKAWFAKDPSRARTLSFRIGGIESVVGVSISTGEGTSYYYDEGDDGHYYSMILVLGVGIF</sequence>
<dbReference type="EMBL" id="KE747806">
    <property type="protein sequence ID" value="RMZ66280.1"/>
    <property type="molecule type" value="Genomic_DNA"/>
</dbReference>
<dbReference type="Proteomes" id="UP000265663">
    <property type="component" value="Unassembled WGS sequence"/>
</dbReference>
<gene>
    <name evidence="1" type="ORF">GMOD_00005368</name>
</gene>
<keyword evidence="2" id="KW-1185">Reference proteome</keyword>
<name>A0A3M7LVQ5_9PLEO</name>
<evidence type="ECO:0000313" key="1">
    <source>
        <dbReference type="EMBL" id="RMZ66280.1"/>
    </source>
</evidence>
<organism evidence="1 2">
    <name type="scientific">Pyrenophora seminiperda CCB06</name>
    <dbReference type="NCBI Taxonomy" id="1302712"/>
    <lineage>
        <taxon>Eukaryota</taxon>
        <taxon>Fungi</taxon>
        <taxon>Dikarya</taxon>
        <taxon>Ascomycota</taxon>
        <taxon>Pezizomycotina</taxon>
        <taxon>Dothideomycetes</taxon>
        <taxon>Pleosporomycetidae</taxon>
        <taxon>Pleosporales</taxon>
        <taxon>Pleosporineae</taxon>
        <taxon>Pleosporaceae</taxon>
        <taxon>Pyrenophora</taxon>
    </lineage>
</organism>
<proteinExistence type="predicted"/>